<accession>A0AAE0KST9</accession>
<feature type="region of interest" description="Disordered" evidence="1">
    <location>
        <begin position="40"/>
        <end position="166"/>
    </location>
</feature>
<comment type="caution">
    <text evidence="2">The sequence shown here is derived from an EMBL/GenBank/DDBJ whole genome shotgun (WGS) entry which is preliminary data.</text>
</comment>
<feature type="compositionally biased region" description="Low complexity" evidence="1">
    <location>
        <begin position="1"/>
        <end position="14"/>
    </location>
</feature>
<evidence type="ECO:0000313" key="3">
    <source>
        <dbReference type="Proteomes" id="UP001190700"/>
    </source>
</evidence>
<reference evidence="2 3" key="1">
    <citation type="journal article" date="2015" name="Genome Biol. Evol.">
        <title>Comparative Genomics of a Bacterivorous Green Alga Reveals Evolutionary Causalities and Consequences of Phago-Mixotrophic Mode of Nutrition.</title>
        <authorList>
            <person name="Burns J.A."/>
            <person name="Paasch A."/>
            <person name="Narechania A."/>
            <person name="Kim E."/>
        </authorList>
    </citation>
    <scope>NUCLEOTIDE SEQUENCE [LARGE SCALE GENOMIC DNA]</scope>
    <source>
        <strain evidence="2 3">PLY_AMNH</strain>
    </source>
</reference>
<name>A0AAE0KST9_9CHLO</name>
<feature type="region of interest" description="Disordered" evidence="1">
    <location>
        <begin position="1"/>
        <end position="25"/>
    </location>
</feature>
<organism evidence="2 3">
    <name type="scientific">Cymbomonas tetramitiformis</name>
    <dbReference type="NCBI Taxonomy" id="36881"/>
    <lineage>
        <taxon>Eukaryota</taxon>
        <taxon>Viridiplantae</taxon>
        <taxon>Chlorophyta</taxon>
        <taxon>Pyramimonadophyceae</taxon>
        <taxon>Pyramimonadales</taxon>
        <taxon>Pyramimonadaceae</taxon>
        <taxon>Cymbomonas</taxon>
    </lineage>
</organism>
<dbReference type="EMBL" id="LGRX02018764">
    <property type="protein sequence ID" value="KAK3259413.1"/>
    <property type="molecule type" value="Genomic_DNA"/>
</dbReference>
<evidence type="ECO:0000256" key="1">
    <source>
        <dbReference type="SAM" id="MobiDB-lite"/>
    </source>
</evidence>
<dbReference type="Proteomes" id="UP001190700">
    <property type="component" value="Unassembled WGS sequence"/>
</dbReference>
<protein>
    <submittedName>
        <fullName evidence="2">Uncharacterized protein</fullName>
    </submittedName>
</protein>
<feature type="non-terminal residue" evidence="2">
    <location>
        <position position="1"/>
    </location>
</feature>
<sequence length="166" mass="17694">ARLEALELQEAQEQSAVGSAPQSPGDVVAYEEWRARQAVLQEEAPHPVTESSPPPLISEVIPAGDSLHQSLSSVTEAAVKEKKPKPSASSLRQGFFAPAPPRSTAQRKVASDHGDKTAQQAGVPFVGKIMERQAEAPQPSPAPSQARGSGTTRPLSKFKMQRAQQQ</sequence>
<gene>
    <name evidence="2" type="ORF">CYMTET_31590</name>
</gene>
<dbReference type="AlphaFoldDB" id="A0AAE0KST9"/>
<keyword evidence="3" id="KW-1185">Reference proteome</keyword>
<proteinExistence type="predicted"/>
<evidence type="ECO:0000313" key="2">
    <source>
        <dbReference type="EMBL" id="KAK3259413.1"/>
    </source>
</evidence>